<dbReference type="Proteomes" id="UP000324897">
    <property type="component" value="Chromosome 5"/>
</dbReference>
<dbReference type="PANTHER" id="PTHR19375">
    <property type="entry name" value="HEAT SHOCK PROTEIN 70KDA"/>
    <property type="match status" value="1"/>
</dbReference>
<dbReference type="AlphaFoldDB" id="A0A5J9WHN4"/>
<dbReference type="InterPro" id="IPR029047">
    <property type="entry name" value="HSP70_peptide-bd_sf"/>
</dbReference>
<dbReference type="InterPro" id="IPR013126">
    <property type="entry name" value="Hsp_70_fam"/>
</dbReference>
<evidence type="ECO:0000256" key="1">
    <source>
        <dbReference type="ARBA" id="ARBA00022741"/>
    </source>
</evidence>
<dbReference type="Pfam" id="PF00012">
    <property type="entry name" value="HSP70"/>
    <property type="match status" value="1"/>
</dbReference>
<dbReference type="Gramene" id="TVU47561">
    <property type="protein sequence ID" value="TVU47561"/>
    <property type="gene ID" value="EJB05_07167"/>
</dbReference>
<dbReference type="Gene3D" id="2.60.34.10">
    <property type="entry name" value="Substrate Binding Domain Of DNAk, Chain A, domain 1"/>
    <property type="match status" value="1"/>
</dbReference>
<comment type="caution">
    <text evidence="3">The sequence shown here is derived from an EMBL/GenBank/DDBJ whole genome shotgun (WGS) entry which is preliminary data.</text>
</comment>
<proteinExistence type="predicted"/>
<protein>
    <submittedName>
        <fullName evidence="3">Uncharacterized protein</fullName>
    </submittedName>
</protein>
<name>A0A5J9WHN4_9POAL</name>
<keyword evidence="1" id="KW-0547">Nucleotide-binding</keyword>
<dbReference type="EMBL" id="RWGY01000004">
    <property type="protein sequence ID" value="TVU47561.1"/>
    <property type="molecule type" value="Genomic_DNA"/>
</dbReference>
<dbReference type="OrthoDB" id="2401965at2759"/>
<evidence type="ECO:0000256" key="2">
    <source>
        <dbReference type="ARBA" id="ARBA00022840"/>
    </source>
</evidence>
<accession>A0A5J9WHN4</accession>
<dbReference type="GO" id="GO:0005524">
    <property type="term" value="F:ATP binding"/>
    <property type="evidence" value="ECO:0007669"/>
    <property type="project" value="UniProtKB-KW"/>
</dbReference>
<feature type="non-terminal residue" evidence="3">
    <location>
        <position position="1"/>
    </location>
</feature>
<evidence type="ECO:0000313" key="3">
    <source>
        <dbReference type="EMBL" id="TVU47561.1"/>
    </source>
</evidence>
<organism evidence="3 4">
    <name type="scientific">Eragrostis curvula</name>
    <name type="common">weeping love grass</name>
    <dbReference type="NCBI Taxonomy" id="38414"/>
    <lineage>
        <taxon>Eukaryota</taxon>
        <taxon>Viridiplantae</taxon>
        <taxon>Streptophyta</taxon>
        <taxon>Embryophyta</taxon>
        <taxon>Tracheophyta</taxon>
        <taxon>Spermatophyta</taxon>
        <taxon>Magnoliopsida</taxon>
        <taxon>Liliopsida</taxon>
        <taxon>Poales</taxon>
        <taxon>Poaceae</taxon>
        <taxon>PACMAD clade</taxon>
        <taxon>Chloridoideae</taxon>
        <taxon>Eragrostideae</taxon>
        <taxon>Eragrostidinae</taxon>
        <taxon>Eragrostis</taxon>
    </lineage>
</organism>
<evidence type="ECO:0000313" key="4">
    <source>
        <dbReference type="Proteomes" id="UP000324897"/>
    </source>
</evidence>
<sequence length="89" mass="9811">MDIKGRLSIPTRKDFVTRDHNQRDASFPVYEGEGTSTEDNYLLGTFKISGLPPAPKGAIKFEVTFDIDANGVLKKSILSMMKVYGLGQS</sequence>
<reference evidence="3 4" key="1">
    <citation type="journal article" date="2019" name="Sci. Rep.">
        <title>A high-quality genome of Eragrostis curvula grass provides insights into Poaceae evolution and supports new strategies to enhance forage quality.</title>
        <authorList>
            <person name="Carballo J."/>
            <person name="Santos B.A.C.M."/>
            <person name="Zappacosta D."/>
            <person name="Garbus I."/>
            <person name="Selva J.P."/>
            <person name="Gallo C.A."/>
            <person name="Diaz A."/>
            <person name="Albertini E."/>
            <person name="Caccamo M."/>
            <person name="Echenique V."/>
        </authorList>
    </citation>
    <scope>NUCLEOTIDE SEQUENCE [LARGE SCALE GENOMIC DNA]</scope>
    <source>
        <strain evidence="4">cv. Victoria</strain>
        <tissue evidence="3">Leaf</tissue>
    </source>
</reference>
<dbReference type="SUPFAM" id="SSF100920">
    <property type="entry name" value="Heat shock protein 70kD (HSP70), peptide-binding domain"/>
    <property type="match status" value="1"/>
</dbReference>
<keyword evidence="2" id="KW-0067">ATP-binding</keyword>
<gene>
    <name evidence="3" type="ORF">EJB05_07167</name>
</gene>
<dbReference type="GO" id="GO:0140662">
    <property type="term" value="F:ATP-dependent protein folding chaperone"/>
    <property type="evidence" value="ECO:0007669"/>
    <property type="project" value="InterPro"/>
</dbReference>
<keyword evidence="4" id="KW-1185">Reference proteome</keyword>